<reference evidence="1" key="1">
    <citation type="submission" date="2019-07" db="EMBL/GenBank/DDBJ databases">
        <title>Annotation for the trematode Paragonimus miyazaki's.</title>
        <authorList>
            <person name="Choi Y.-J."/>
        </authorList>
    </citation>
    <scope>NUCLEOTIDE SEQUENCE</scope>
    <source>
        <strain evidence="1">Japan</strain>
    </source>
</reference>
<comment type="caution">
    <text evidence="1">The sequence shown here is derived from an EMBL/GenBank/DDBJ whole genome shotgun (WGS) entry which is preliminary data.</text>
</comment>
<dbReference type="AlphaFoldDB" id="A0A8S9Z490"/>
<gene>
    <name evidence="1" type="ORF">EG68_02712</name>
</gene>
<evidence type="ECO:0000313" key="1">
    <source>
        <dbReference type="EMBL" id="KAF7260213.1"/>
    </source>
</evidence>
<dbReference type="Proteomes" id="UP000822476">
    <property type="component" value="Unassembled WGS sequence"/>
</dbReference>
<feature type="non-terminal residue" evidence="1">
    <location>
        <position position="1"/>
    </location>
</feature>
<proteinExistence type="predicted"/>
<keyword evidence="2" id="KW-1185">Reference proteome</keyword>
<accession>A0A8S9Z490</accession>
<sequence length="57" mass="6678">HFQGLPAIKDQNSTVFGYFTQLIYLCPFRHFNKMCNVLQEAKEKVLIVNREFGDTAR</sequence>
<evidence type="ECO:0000313" key="2">
    <source>
        <dbReference type="Proteomes" id="UP000822476"/>
    </source>
</evidence>
<dbReference type="EMBL" id="JTDE01000843">
    <property type="protein sequence ID" value="KAF7260213.1"/>
    <property type="molecule type" value="Genomic_DNA"/>
</dbReference>
<name>A0A8S9Z490_9TREM</name>
<organism evidence="1 2">
    <name type="scientific">Paragonimus skrjabini miyazakii</name>
    <dbReference type="NCBI Taxonomy" id="59628"/>
    <lineage>
        <taxon>Eukaryota</taxon>
        <taxon>Metazoa</taxon>
        <taxon>Spiralia</taxon>
        <taxon>Lophotrochozoa</taxon>
        <taxon>Platyhelminthes</taxon>
        <taxon>Trematoda</taxon>
        <taxon>Digenea</taxon>
        <taxon>Plagiorchiida</taxon>
        <taxon>Troglotremata</taxon>
        <taxon>Troglotrematidae</taxon>
        <taxon>Paragonimus</taxon>
    </lineage>
</organism>
<protein>
    <submittedName>
        <fullName evidence="1">Uncharacterized protein</fullName>
    </submittedName>
</protein>